<dbReference type="Pfam" id="PF20684">
    <property type="entry name" value="Fung_rhodopsin"/>
    <property type="match status" value="1"/>
</dbReference>
<feature type="transmembrane region" description="Helical" evidence="7">
    <location>
        <begin position="106"/>
        <end position="130"/>
    </location>
</feature>
<feature type="region of interest" description="Disordered" evidence="6">
    <location>
        <begin position="215"/>
        <end position="248"/>
    </location>
</feature>
<sequence length="248" mass="27030">MIIDIATSRTPPTDPTSTFRKLIILGLTSTTLALLSQAWSKTSFAMTLLGITKKRDWVTYFLWFAIFSMNISFVLAGILFWVQCTPLEGLWNPSIQAKCLDPSINIIYGVAISAYSGILDLAFAVLPWKILMPLNLNTKEKIGCAIAMSMGVFAAMAAFIKCSKFPSIAPGSTGDSMQLAIWGVAEPAITIIAASMPTLRLFVRRITGPKDFDMEEGRAADEIGLQEMPARGNTRHGNTPSHESQGHP</sequence>
<dbReference type="InterPro" id="IPR052337">
    <property type="entry name" value="SAT4-like"/>
</dbReference>
<evidence type="ECO:0000256" key="4">
    <source>
        <dbReference type="ARBA" id="ARBA00023136"/>
    </source>
</evidence>
<dbReference type="GeneID" id="27719484"/>
<evidence type="ECO:0000313" key="9">
    <source>
        <dbReference type="EMBL" id="KEZ38954.1"/>
    </source>
</evidence>
<evidence type="ECO:0000256" key="7">
    <source>
        <dbReference type="SAM" id="Phobius"/>
    </source>
</evidence>
<evidence type="ECO:0000256" key="1">
    <source>
        <dbReference type="ARBA" id="ARBA00004141"/>
    </source>
</evidence>
<keyword evidence="4 7" id="KW-0472">Membrane</keyword>
<dbReference type="RefSeq" id="XP_016638753.1">
    <property type="nucleotide sequence ID" value="XM_016783912.1"/>
</dbReference>
<dbReference type="InterPro" id="IPR049326">
    <property type="entry name" value="Rhodopsin_dom_fungi"/>
</dbReference>
<proteinExistence type="inferred from homology"/>
<evidence type="ECO:0000256" key="2">
    <source>
        <dbReference type="ARBA" id="ARBA00022692"/>
    </source>
</evidence>
<comment type="similarity">
    <text evidence="5">Belongs to the SAT4 family.</text>
</comment>
<comment type="subcellular location">
    <subcellularLocation>
        <location evidence="1">Membrane</location>
        <topology evidence="1">Multi-pass membrane protein</topology>
    </subcellularLocation>
</comment>
<feature type="transmembrane region" description="Helical" evidence="7">
    <location>
        <begin position="142"/>
        <end position="160"/>
    </location>
</feature>
<comment type="caution">
    <text evidence="9">The sequence shown here is derived from an EMBL/GenBank/DDBJ whole genome shotgun (WGS) entry which is preliminary data.</text>
</comment>
<name>A0A084FV42_PSEDA</name>
<dbReference type="KEGG" id="sapo:SAPIO_CDS10301"/>
<gene>
    <name evidence="9" type="ORF">SAPIO_CDS10301</name>
</gene>
<protein>
    <recommendedName>
        <fullName evidence="8">Rhodopsin domain-containing protein</fullName>
    </recommendedName>
</protein>
<evidence type="ECO:0000256" key="5">
    <source>
        <dbReference type="ARBA" id="ARBA00038359"/>
    </source>
</evidence>
<feature type="transmembrane region" description="Helical" evidence="7">
    <location>
        <begin position="180"/>
        <end position="203"/>
    </location>
</feature>
<dbReference type="PANTHER" id="PTHR33048">
    <property type="entry name" value="PTH11-LIKE INTEGRAL MEMBRANE PROTEIN (AFU_ORTHOLOGUE AFUA_5G11245)"/>
    <property type="match status" value="1"/>
</dbReference>
<dbReference type="PANTHER" id="PTHR33048:SF42">
    <property type="entry name" value="INTEGRAL MEMBRANE PROTEIN"/>
    <property type="match status" value="1"/>
</dbReference>
<dbReference type="VEuPathDB" id="FungiDB:SAPIO_CDS10301"/>
<dbReference type="AlphaFoldDB" id="A0A084FV42"/>
<evidence type="ECO:0000313" key="10">
    <source>
        <dbReference type="Proteomes" id="UP000028545"/>
    </source>
</evidence>
<evidence type="ECO:0000256" key="3">
    <source>
        <dbReference type="ARBA" id="ARBA00022989"/>
    </source>
</evidence>
<accession>A0A084FV42</accession>
<dbReference type="OrthoDB" id="5417887at2759"/>
<reference evidence="9 10" key="1">
    <citation type="journal article" date="2014" name="Genome Announc.">
        <title>Draft genome sequence of the pathogenic fungus Scedosporium apiospermum.</title>
        <authorList>
            <person name="Vandeputte P."/>
            <person name="Ghamrawi S."/>
            <person name="Rechenmann M."/>
            <person name="Iltis A."/>
            <person name="Giraud S."/>
            <person name="Fleury M."/>
            <person name="Thornton C."/>
            <person name="Delhaes L."/>
            <person name="Meyer W."/>
            <person name="Papon N."/>
            <person name="Bouchara J.P."/>
        </authorList>
    </citation>
    <scope>NUCLEOTIDE SEQUENCE [LARGE SCALE GENOMIC DNA]</scope>
    <source>
        <strain evidence="9 10">IHEM 14462</strain>
    </source>
</reference>
<keyword evidence="3 7" id="KW-1133">Transmembrane helix</keyword>
<feature type="domain" description="Rhodopsin" evidence="8">
    <location>
        <begin position="34"/>
        <end position="204"/>
    </location>
</feature>
<keyword evidence="2 7" id="KW-0812">Transmembrane</keyword>
<feature type="transmembrane region" description="Helical" evidence="7">
    <location>
        <begin position="60"/>
        <end position="82"/>
    </location>
</feature>
<keyword evidence="10" id="KW-1185">Reference proteome</keyword>
<organism evidence="9 10">
    <name type="scientific">Pseudallescheria apiosperma</name>
    <name type="common">Scedosporium apiospermum</name>
    <dbReference type="NCBI Taxonomy" id="563466"/>
    <lineage>
        <taxon>Eukaryota</taxon>
        <taxon>Fungi</taxon>
        <taxon>Dikarya</taxon>
        <taxon>Ascomycota</taxon>
        <taxon>Pezizomycotina</taxon>
        <taxon>Sordariomycetes</taxon>
        <taxon>Hypocreomycetidae</taxon>
        <taxon>Microascales</taxon>
        <taxon>Microascaceae</taxon>
        <taxon>Scedosporium</taxon>
    </lineage>
</organism>
<dbReference type="HOGENOM" id="CLU_1220423_0_0_1"/>
<evidence type="ECO:0000259" key="8">
    <source>
        <dbReference type="Pfam" id="PF20684"/>
    </source>
</evidence>
<feature type="compositionally biased region" description="Polar residues" evidence="6">
    <location>
        <begin position="235"/>
        <end position="248"/>
    </location>
</feature>
<evidence type="ECO:0000256" key="6">
    <source>
        <dbReference type="SAM" id="MobiDB-lite"/>
    </source>
</evidence>
<dbReference type="OMA" id="NTPSHES"/>
<dbReference type="EMBL" id="JOWA01000165">
    <property type="protein sequence ID" value="KEZ38954.1"/>
    <property type="molecule type" value="Genomic_DNA"/>
</dbReference>
<dbReference type="GO" id="GO:0016020">
    <property type="term" value="C:membrane"/>
    <property type="evidence" value="ECO:0007669"/>
    <property type="project" value="UniProtKB-SubCell"/>
</dbReference>
<dbReference type="Proteomes" id="UP000028545">
    <property type="component" value="Unassembled WGS sequence"/>
</dbReference>